<feature type="signal peptide" evidence="2">
    <location>
        <begin position="1"/>
        <end position="19"/>
    </location>
</feature>
<dbReference type="AlphaFoldDB" id="A0AAN9V7K9"/>
<feature type="compositionally biased region" description="Basic and acidic residues" evidence="1">
    <location>
        <begin position="53"/>
        <end position="62"/>
    </location>
</feature>
<dbReference type="Proteomes" id="UP001378592">
    <property type="component" value="Unassembled WGS sequence"/>
</dbReference>
<evidence type="ECO:0000313" key="4">
    <source>
        <dbReference type="Proteomes" id="UP001378592"/>
    </source>
</evidence>
<reference evidence="3 4" key="1">
    <citation type="submission" date="2024-03" db="EMBL/GenBank/DDBJ databases">
        <title>The genome assembly and annotation of the cricket Gryllus longicercus Weissman &amp; Gray.</title>
        <authorList>
            <person name="Szrajer S."/>
            <person name="Gray D."/>
            <person name="Ylla G."/>
        </authorList>
    </citation>
    <scope>NUCLEOTIDE SEQUENCE [LARGE SCALE GENOMIC DNA]</scope>
    <source>
        <strain evidence="3">DAG 2021-001</strain>
        <tissue evidence="3">Whole body minus gut</tissue>
    </source>
</reference>
<protein>
    <submittedName>
        <fullName evidence="3">Uncharacterized protein</fullName>
    </submittedName>
</protein>
<sequence>MTALARIVALAALCAAALARPGPAAQELSEAEGVDALEVQGLLEEFQAIAEREGERRRRAVPDEQLDAVVEPQNPDSAAVQGLIDEFQAISDRERERRAAPAEPLAEEAAGPVQLLLQEFAESGRARRAAPPPASTRQRRQVDPLLLQGLQEFLEQADKEQQK</sequence>
<feature type="region of interest" description="Disordered" evidence="1">
    <location>
        <begin position="91"/>
        <end position="145"/>
    </location>
</feature>
<accession>A0AAN9V7K9</accession>
<feature type="region of interest" description="Disordered" evidence="1">
    <location>
        <begin position="53"/>
        <end position="75"/>
    </location>
</feature>
<dbReference type="EMBL" id="JAZDUA010000548">
    <property type="protein sequence ID" value="KAK7791250.1"/>
    <property type="molecule type" value="Genomic_DNA"/>
</dbReference>
<gene>
    <name evidence="3" type="ORF">R5R35_009159</name>
</gene>
<comment type="caution">
    <text evidence="3">The sequence shown here is derived from an EMBL/GenBank/DDBJ whole genome shotgun (WGS) entry which is preliminary data.</text>
</comment>
<feature type="chain" id="PRO_5042850841" evidence="2">
    <location>
        <begin position="20"/>
        <end position="163"/>
    </location>
</feature>
<evidence type="ECO:0000256" key="2">
    <source>
        <dbReference type="SAM" id="SignalP"/>
    </source>
</evidence>
<evidence type="ECO:0000256" key="1">
    <source>
        <dbReference type="SAM" id="MobiDB-lite"/>
    </source>
</evidence>
<feature type="compositionally biased region" description="Basic and acidic residues" evidence="1">
    <location>
        <begin position="91"/>
        <end position="100"/>
    </location>
</feature>
<keyword evidence="2" id="KW-0732">Signal</keyword>
<evidence type="ECO:0000313" key="3">
    <source>
        <dbReference type="EMBL" id="KAK7791250.1"/>
    </source>
</evidence>
<name>A0AAN9V7K9_9ORTH</name>
<proteinExistence type="predicted"/>
<keyword evidence="4" id="KW-1185">Reference proteome</keyword>
<feature type="compositionally biased region" description="Low complexity" evidence="1">
    <location>
        <begin position="101"/>
        <end position="110"/>
    </location>
</feature>
<organism evidence="3 4">
    <name type="scientific">Gryllus longicercus</name>
    <dbReference type="NCBI Taxonomy" id="2509291"/>
    <lineage>
        <taxon>Eukaryota</taxon>
        <taxon>Metazoa</taxon>
        <taxon>Ecdysozoa</taxon>
        <taxon>Arthropoda</taxon>
        <taxon>Hexapoda</taxon>
        <taxon>Insecta</taxon>
        <taxon>Pterygota</taxon>
        <taxon>Neoptera</taxon>
        <taxon>Polyneoptera</taxon>
        <taxon>Orthoptera</taxon>
        <taxon>Ensifera</taxon>
        <taxon>Gryllidea</taxon>
        <taxon>Grylloidea</taxon>
        <taxon>Gryllidae</taxon>
        <taxon>Gryllinae</taxon>
        <taxon>Gryllus</taxon>
    </lineage>
</organism>